<dbReference type="OrthoDB" id="5392033at2759"/>
<feature type="binding site" evidence="3">
    <location>
        <position position="266"/>
    </location>
    <ligand>
        <name>dimethylallyl diphosphate</name>
        <dbReference type="ChEBI" id="CHEBI:57623"/>
    </ligand>
</feature>
<dbReference type="SFLD" id="SFLDS00036">
    <property type="entry name" value="Aromatic_Prenyltransferase"/>
    <property type="match status" value="1"/>
</dbReference>
<proteinExistence type="inferred from homology"/>
<dbReference type="Pfam" id="PF11991">
    <property type="entry name" value="Trp_DMAT"/>
    <property type="match status" value="1"/>
</dbReference>
<evidence type="ECO:0000256" key="3">
    <source>
        <dbReference type="PIRSR" id="PIRSR000509-1"/>
    </source>
</evidence>
<feature type="binding site" evidence="3">
    <location>
        <position position="199"/>
    </location>
    <ligand>
        <name>dimethylallyl diphosphate</name>
        <dbReference type="ChEBI" id="CHEBI:57623"/>
    </ligand>
</feature>
<keyword evidence="2" id="KW-0808">Transferase</keyword>
<feature type="binding site" evidence="3">
    <location>
        <position position="350"/>
    </location>
    <ligand>
        <name>dimethylallyl diphosphate</name>
        <dbReference type="ChEBI" id="CHEBI:57623"/>
    </ligand>
</feature>
<feature type="binding site" evidence="3">
    <location>
        <position position="268"/>
    </location>
    <ligand>
        <name>dimethylallyl diphosphate</name>
        <dbReference type="ChEBI" id="CHEBI:57623"/>
    </ligand>
</feature>
<dbReference type="PANTHER" id="PTHR40627:SF4">
    <property type="entry name" value="PRENYLTRANSFERASE ASQH1-RELATED"/>
    <property type="match status" value="1"/>
</dbReference>
<gene>
    <name evidence="4" type="ORF">FSARC_12290</name>
</gene>
<dbReference type="GO" id="GO:0016765">
    <property type="term" value="F:transferase activity, transferring alkyl or aryl (other than methyl) groups"/>
    <property type="evidence" value="ECO:0007669"/>
    <property type="project" value="InterPro"/>
</dbReference>
<dbReference type="InterPro" id="IPR012148">
    <property type="entry name" value="ABBA_DMATS-like"/>
</dbReference>
<reference evidence="4" key="1">
    <citation type="journal article" date="2020" name="BMC Genomics">
        <title>Correction to: Identification and distribution of gene clusters required for synthesis of sphingolipid metabolism inhibitors in diverse species of the filamentous fungus Fusarium.</title>
        <authorList>
            <person name="Kim H.S."/>
            <person name="Lohmar J.M."/>
            <person name="Busman M."/>
            <person name="Brown D.W."/>
            <person name="Naumann T.A."/>
            <person name="Divon H.H."/>
            <person name="Lysoe E."/>
            <person name="Uhlig S."/>
            <person name="Proctor R.H."/>
        </authorList>
    </citation>
    <scope>NUCLEOTIDE SEQUENCE</scope>
    <source>
        <strain evidence="4">NRRL 20472</strain>
    </source>
</reference>
<reference evidence="4" key="2">
    <citation type="submission" date="2020-05" db="EMBL/GenBank/DDBJ databases">
        <authorList>
            <person name="Kim H.-S."/>
            <person name="Proctor R.H."/>
            <person name="Brown D.W."/>
        </authorList>
    </citation>
    <scope>NUCLEOTIDE SEQUENCE</scope>
    <source>
        <strain evidence="4">NRRL 20472</strain>
    </source>
</reference>
<dbReference type="PANTHER" id="PTHR40627">
    <property type="entry name" value="INDOLE PRENYLTRANSFERASE TDIB-RELATED"/>
    <property type="match status" value="1"/>
</dbReference>
<evidence type="ECO:0000313" key="5">
    <source>
        <dbReference type="Proteomes" id="UP000622797"/>
    </source>
</evidence>
<organism evidence="4 5">
    <name type="scientific">Fusarium sarcochroum</name>
    <dbReference type="NCBI Taxonomy" id="1208366"/>
    <lineage>
        <taxon>Eukaryota</taxon>
        <taxon>Fungi</taxon>
        <taxon>Dikarya</taxon>
        <taxon>Ascomycota</taxon>
        <taxon>Pezizomycotina</taxon>
        <taxon>Sordariomycetes</taxon>
        <taxon>Hypocreomycetidae</taxon>
        <taxon>Hypocreales</taxon>
        <taxon>Nectriaceae</taxon>
        <taxon>Fusarium</taxon>
        <taxon>Fusarium lateritium species complex</taxon>
    </lineage>
</organism>
<evidence type="ECO:0000256" key="1">
    <source>
        <dbReference type="ARBA" id="ARBA00010209"/>
    </source>
</evidence>
<evidence type="ECO:0000313" key="4">
    <source>
        <dbReference type="EMBL" id="KAF4953934.1"/>
    </source>
</evidence>
<sequence length="399" mass="44967">MTCSLQQSLPTGLTFSKNVSGAVEPWHLVKTKAESYSSIHQQYWYKTVGRTLATFLDSARYSPQSQLVILYQFASLVAPHLGPSPVLGLPLWKSFMTDNHTPVELSWDFHTGTSRPTIRYSIEPISLDAGTVSNPYNDRAAADFRRDAVKAFPDTDTTLFDHFQQCFSRGWTQGNPEGHGTTMFWAFDLKENATTNKAYFFPGVVAHATNRSTLDVISDAFSSAPACSPKSIRSFDVFTDFVNQHQNLDLEIDMLALDLVRLEKSRLKIYFRDRRTDFNAVKEVMSLDGKLQGHDFDKGIRNLKRLWGALLDTDTVAGDVSLPHRDHRTAGILYNIEFRADNALPKVKVYIPVRHYAKSDLQIIGALKGFLTDQVSKQPDIPMEPVFAKQYSDCLQSIL</sequence>
<feature type="binding site" evidence="3">
    <location>
        <position position="270"/>
    </location>
    <ligand>
        <name>dimethylallyl diphosphate</name>
        <dbReference type="ChEBI" id="CHEBI:57623"/>
    </ligand>
</feature>
<dbReference type="NCBIfam" id="TIGR03429">
    <property type="entry name" value="arom_pren_DMATS"/>
    <property type="match status" value="1"/>
</dbReference>
<comment type="similarity">
    <text evidence="1">Belongs to the tryptophan dimethylallyltransferase family.</text>
</comment>
<accession>A0A8H4T9U8</accession>
<evidence type="ECO:0008006" key="6">
    <source>
        <dbReference type="Google" id="ProtNLM"/>
    </source>
</evidence>
<dbReference type="InterPro" id="IPR017795">
    <property type="entry name" value="ABBA_NscD-like"/>
</dbReference>
<dbReference type="EMBL" id="JABEXW010000832">
    <property type="protein sequence ID" value="KAF4953934.1"/>
    <property type="molecule type" value="Genomic_DNA"/>
</dbReference>
<protein>
    <recommendedName>
        <fullName evidence="6">Aromatic prenyltransferase</fullName>
    </recommendedName>
</protein>
<comment type="caution">
    <text evidence="4">The sequence shown here is derived from an EMBL/GenBank/DDBJ whole genome shotgun (WGS) entry which is preliminary data.</text>
</comment>
<dbReference type="AlphaFoldDB" id="A0A8H4T9U8"/>
<dbReference type="GO" id="GO:0009820">
    <property type="term" value="P:alkaloid metabolic process"/>
    <property type="evidence" value="ECO:0007669"/>
    <property type="project" value="InterPro"/>
</dbReference>
<keyword evidence="5" id="KW-1185">Reference proteome</keyword>
<feature type="binding site" evidence="3">
    <location>
        <position position="104"/>
    </location>
    <ligand>
        <name>L-tryptophan</name>
        <dbReference type="ChEBI" id="CHEBI:57912"/>
    </ligand>
</feature>
<evidence type="ECO:0000256" key="2">
    <source>
        <dbReference type="ARBA" id="ARBA00022679"/>
    </source>
</evidence>
<dbReference type="Proteomes" id="UP000622797">
    <property type="component" value="Unassembled WGS sequence"/>
</dbReference>
<feature type="binding site" evidence="3">
    <location>
        <position position="197"/>
    </location>
    <ligand>
        <name>dimethylallyl diphosphate</name>
        <dbReference type="ChEBI" id="CHEBI:57623"/>
    </ligand>
</feature>
<name>A0A8H4T9U8_9HYPO</name>
<dbReference type="PIRSF" id="PIRSF000509">
    <property type="entry name" value="Trp_DMAT"/>
    <property type="match status" value="1"/>
</dbReference>
<dbReference type="CDD" id="cd13929">
    <property type="entry name" value="PT-DMATS_CymD"/>
    <property type="match status" value="1"/>
</dbReference>
<dbReference type="InterPro" id="IPR033964">
    <property type="entry name" value="ABBA"/>
</dbReference>
<feature type="binding site" evidence="3">
    <location>
        <position position="119"/>
    </location>
    <ligand>
        <name>dimethylallyl diphosphate</name>
        <dbReference type="ChEBI" id="CHEBI:57623"/>
    </ligand>
</feature>